<reference evidence="1 2" key="1">
    <citation type="submission" date="2019-07" db="EMBL/GenBank/DDBJ databases">
        <title>Draft genome assembly of a fouling barnacle, Amphibalanus amphitrite (Darwin, 1854): The first reference genome for Thecostraca.</title>
        <authorList>
            <person name="Kim W."/>
        </authorList>
    </citation>
    <scope>NUCLEOTIDE SEQUENCE [LARGE SCALE GENOMIC DNA]</scope>
    <source>
        <strain evidence="1">SNU_AA5</strain>
        <tissue evidence="1">Soma without cirri and trophi</tissue>
    </source>
</reference>
<organism evidence="1 2">
    <name type="scientific">Amphibalanus amphitrite</name>
    <name type="common">Striped barnacle</name>
    <name type="synonym">Balanus amphitrite</name>
    <dbReference type="NCBI Taxonomy" id="1232801"/>
    <lineage>
        <taxon>Eukaryota</taxon>
        <taxon>Metazoa</taxon>
        <taxon>Ecdysozoa</taxon>
        <taxon>Arthropoda</taxon>
        <taxon>Crustacea</taxon>
        <taxon>Multicrustacea</taxon>
        <taxon>Cirripedia</taxon>
        <taxon>Thoracica</taxon>
        <taxon>Thoracicalcarea</taxon>
        <taxon>Balanomorpha</taxon>
        <taxon>Balanoidea</taxon>
        <taxon>Balanidae</taxon>
        <taxon>Amphibalaninae</taxon>
        <taxon>Amphibalanus</taxon>
    </lineage>
</organism>
<sequence length="85" mass="9958">MAFISSTDLFLHFCHSKRLFELLADREDHPQNLIKDEALKNRIRALKVVNDNAERGIALIKQFVGAVKDEEQRQYLLRVVQLHRS</sequence>
<dbReference type="PANTHER" id="PTHR46113:SF1">
    <property type="entry name" value="PEPTIDASE M17 LEUCYL AMINOPEPTIDASE N-TERMINAL DOMAIN-CONTAINING PROTEIN"/>
    <property type="match status" value="1"/>
</dbReference>
<keyword evidence="2" id="KW-1185">Reference proteome</keyword>
<proteinExistence type="predicted"/>
<name>A0A6A4VZI9_AMPAM</name>
<accession>A0A6A4VZI9</accession>
<protein>
    <submittedName>
        <fullName evidence="1">Uncharacterized protein</fullName>
    </submittedName>
</protein>
<comment type="caution">
    <text evidence="1">The sequence shown here is derived from an EMBL/GenBank/DDBJ whole genome shotgun (WGS) entry which is preliminary data.</text>
</comment>
<gene>
    <name evidence="1" type="ORF">FJT64_005751</name>
</gene>
<dbReference type="Proteomes" id="UP000440578">
    <property type="component" value="Unassembled WGS sequence"/>
</dbReference>
<evidence type="ECO:0000313" key="1">
    <source>
        <dbReference type="EMBL" id="KAF0296800.1"/>
    </source>
</evidence>
<evidence type="ECO:0000313" key="2">
    <source>
        <dbReference type="Proteomes" id="UP000440578"/>
    </source>
</evidence>
<dbReference type="AlphaFoldDB" id="A0A6A4VZI9"/>
<dbReference type="PANTHER" id="PTHR46113">
    <property type="entry name" value="SNAC DOMAIN-CONTAINING PROTEIN"/>
    <property type="match status" value="1"/>
</dbReference>
<dbReference type="EMBL" id="VIIS01001533">
    <property type="protein sequence ID" value="KAF0296800.1"/>
    <property type="molecule type" value="Genomic_DNA"/>
</dbReference>